<dbReference type="STRING" id="168276.SAMN05444580_1263"/>
<evidence type="ECO:0000313" key="2">
    <source>
        <dbReference type="Proteomes" id="UP000199417"/>
    </source>
</evidence>
<sequence>MYPWVVFALGFALMLSDYMSRQVLSAILPLLKVEWGLSARPR</sequence>
<organism evidence="1 2">
    <name type="scientific">Rhodococcus tukisamuensis</name>
    <dbReference type="NCBI Taxonomy" id="168276"/>
    <lineage>
        <taxon>Bacteria</taxon>
        <taxon>Bacillati</taxon>
        <taxon>Actinomycetota</taxon>
        <taxon>Actinomycetes</taxon>
        <taxon>Mycobacteriales</taxon>
        <taxon>Nocardiaceae</taxon>
        <taxon>Rhodococcus</taxon>
    </lineage>
</organism>
<dbReference type="Proteomes" id="UP000199417">
    <property type="component" value="Unassembled WGS sequence"/>
</dbReference>
<name>A0A1G7EPQ0_9NOCA</name>
<proteinExistence type="predicted"/>
<accession>A0A1G7EPQ0</accession>
<keyword evidence="2" id="KW-1185">Reference proteome</keyword>
<dbReference type="AlphaFoldDB" id="A0A1G7EPQ0"/>
<protein>
    <submittedName>
        <fullName evidence="1">Uncharacterized protein</fullName>
    </submittedName>
</protein>
<evidence type="ECO:0000313" key="1">
    <source>
        <dbReference type="EMBL" id="SDE65592.1"/>
    </source>
</evidence>
<reference evidence="1 2" key="1">
    <citation type="submission" date="2016-10" db="EMBL/GenBank/DDBJ databases">
        <authorList>
            <person name="de Groot N.N."/>
        </authorList>
    </citation>
    <scope>NUCLEOTIDE SEQUENCE [LARGE SCALE GENOMIC DNA]</scope>
    <source>
        <strain evidence="1 2">JCM 11308</strain>
    </source>
</reference>
<gene>
    <name evidence="1" type="ORF">SAMN05444580_1263</name>
</gene>
<dbReference type="EMBL" id="FNAB01000026">
    <property type="protein sequence ID" value="SDE65592.1"/>
    <property type="molecule type" value="Genomic_DNA"/>
</dbReference>